<proteinExistence type="inferred from homology"/>
<sequence length="395" mass="46603">MDFKRAVCIVALVLRNRKKRRQRKFRKYWIHPLTSRRFEKGFFQKKYKILREHPDKFFNYFRMSVASFDKILHNVRPYITFMDTKFRKCISPEERLSVTLRYLASGNSMKSLYFEYLIGTTTLSEIIEHTCKSLWICLQPTYMPEKTEEDWINIANFYFERTHFPNCLGSIDGKHIRIERPENTGSEAFNYKKYYSLILLAIADADYCFTAIDVGAYGSNSDSSVFKNSNFGKRFLNNQMHLPESATLPDYEEVGPLPFVFVGDEAFPLMEHLMRPYPNRNLSIKQRVYNYRLSYARRTVECAFGIMANKWRILHRPLDVKLDFCDHIIKACCILHNFVRQHDGKQLNESFQVSEMQGIASIRTRSSNNVIDVRNLFADYFTSTAGALSWQYENI</sequence>
<evidence type="ECO:0000313" key="10">
    <source>
        <dbReference type="RefSeq" id="XP_028043187.1"/>
    </source>
</evidence>
<name>A0A6J2KQF1_BOMMA</name>
<dbReference type="AlphaFoldDB" id="A0A6J2KQF1"/>
<dbReference type="GO" id="GO:0016787">
    <property type="term" value="F:hydrolase activity"/>
    <property type="evidence" value="ECO:0007669"/>
    <property type="project" value="UniProtKB-KW"/>
</dbReference>
<dbReference type="GO" id="GO:0005634">
    <property type="term" value="C:nucleus"/>
    <property type="evidence" value="ECO:0007669"/>
    <property type="project" value="UniProtKB-SubCell"/>
</dbReference>
<organism evidence="9 10">
    <name type="scientific">Bombyx mandarina</name>
    <name type="common">Wild silk moth</name>
    <name type="synonym">Wild silkworm</name>
    <dbReference type="NCBI Taxonomy" id="7092"/>
    <lineage>
        <taxon>Eukaryota</taxon>
        <taxon>Metazoa</taxon>
        <taxon>Ecdysozoa</taxon>
        <taxon>Arthropoda</taxon>
        <taxon>Hexapoda</taxon>
        <taxon>Insecta</taxon>
        <taxon>Pterygota</taxon>
        <taxon>Neoptera</taxon>
        <taxon>Endopterygota</taxon>
        <taxon>Lepidoptera</taxon>
        <taxon>Glossata</taxon>
        <taxon>Ditrysia</taxon>
        <taxon>Bombycoidea</taxon>
        <taxon>Bombycidae</taxon>
        <taxon>Bombycinae</taxon>
        <taxon>Bombyx</taxon>
    </lineage>
</organism>
<dbReference type="PANTHER" id="PTHR22930">
    <property type="match status" value="1"/>
</dbReference>
<evidence type="ECO:0000256" key="7">
    <source>
        <dbReference type="ARBA" id="ARBA00023242"/>
    </source>
</evidence>
<dbReference type="Pfam" id="PF13359">
    <property type="entry name" value="DDE_Tnp_4"/>
    <property type="match status" value="1"/>
</dbReference>
<accession>A0A6J2KQF1</accession>
<evidence type="ECO:0000256" key="3">
    <source>
        <dbReference type="ARBA" id="ARBA00006958"/>
    </source>
</evidence>
<comment type="cofactor">
    <cofactor evidence="1">
        <name>a divalent metal cation</name>
        <dbReference type="ChEBI" id="CHEBI:60240"/>
    </cofactor>
</comment>
<dbReference type="InterPro" id="IPR027806">
    <property type="entry name" value="HARBI1_dom"/>
</dbReference>
<feature type="domain" description="DDE Tnp4" evidence="8">
    <location>
        <begin position="171"/>
        <end position="337"/>
    </location>
</feature>
<evidence type="ECO:0000256" key="4">
    <source>
        <dbReference type="ARBA" id="ARBA00022722"/>
    </source>
</evidence>
<dbReference type="GO" id="GO:0046872">
    <property type="term" value="F:metal ion binding"/>
    <property type="evidence" value="ECO:0007669"/>
    <property type="project" value="UniProtKB-KW"/>
</dbReference>
<dbReference type="GO" id="GO:0004518">
    <property type="term" value="F:nuclease activity"/>
    <property type="evidence" value="ECO:0007669"/>
    <property type="project" value="UniProtKB-KW"/>
</dbReference>
<keyword evidence="4" id="KW-0540">Nuclease</keyword>
<evidence type="ECO:0000313" key="9">
    <source>
        <dbReference type="Proteomes" id="UP000504629"/>
    </source>
</evidence>
<evidence type="ECO:0000256" key="1">
    <source>
        <dbReference type="ARBA" id="ARBA00001968"/>
    </source>
</evidence>
<protein>
    <submittedName>
        <fullName evidence="10">Protein ALP1-like</fullName>
    </submittedName>
</protein>
<dbReference type="RefSeq" id="XP_028043187.1">
    <property type="nucleotide sequence ID" value="XM_028187386.1"/>
</dbReference>
<reference evidence="10" key="1">
    <citation type="submission" date="2025-08" db="UniProtKB">
        <authorList>
            <consortium name="RefSeq"/>
        </authorList>
    </citation>
    <scope>IDENTIFICATION</scope>
    <source>
        <tissue evidence="10">Silk gland</tissue>
    </source>
</reference>
<evidence type="ECO:0000256" key="2">
    <source>
        <dbReference type="ARBA" id="ARBA00004123"/>
    </source>
</evidence>
<dbReference type="OrthoDB" id="2668416at2759"/>
<dbReference type="GeneID" id="114252763"/>
<keyword evidence="7" id="KW-0539">Nucleus</keyword>
<evidence type="ECO:0000259" key="8">
    <source>
        <dbReference type="Pfam" id="PF13359"/>
    </source>
</evidence>
<dbReference type="KEGG" id="bman:114252763"/>
<dbReference type="InterPro" id="IPR045249">
    <property type="entry name" value="HARBI1-like"/>
</dbReference>
<evidence type="ECO:0000256" key="6">
    <source>
        <dbReference type="ARBA" id="ARBA00022801"/>
    </source>
</evidence>
<keyword evidence="9" id="KW-1185">Reference proteome</keyword>
<dbReference type="Proteomes" id="UP000504629">
    <property type="component" value="Unplaced"/>
</dbReference>
<comment type="subcellular location">
    <subcellularLocation>
        <location evidence="2">Nucleus</location>
    </subcellularLocation>
</comment>
<gene>
    <name evidence="10" type="primary">LOC114252763</name>
</gene>
<comment type="similarity">
    <text evidence="3">Belongs to the HARBI1 family.</text>
</comment>
<keyword evidence="6" id="KW-0378">Hydrolase</keyword>
<evidence type="ECO:0000256" key="5">
    <source>
        <dbReference type="ARBA" id="ARBA00022723"/>
    </source>
</evidence>
<keyword evidence="5" id="KW-0479">Metal-binding</keyword>
<dbReference type="PANTHER" id="PTHR22930:SF269">
    <property type="entry name" value="NUCLEASE HARBI1-LIKE PROTEIN"/>
    <property type="match status" value="1"/>
</dbReference>